<evidence type="ECO:0000313" key="3">
    <source>
        <dbReference type="Proteomes" id="UP000484885"/>
    </source>
</evidence>
<dbReference type="AlphaFoldDB" id="A0A845V2T1"/>
<gene>
    <name evidence="2" type="ORF">G3I74_14360</name>
</gene>
<protein>
    <submittedName>
        <fullName evidence="2">Uncharacterized protein</fullName>
    </submittedName>
</protein>
<feature type="region of interest" description="Disordered" evidence="1">
    <location>
        <begin position="54"/>
        <end position="94"/>
    </location>
</feature>
<organism evidence="2 3">
    <name type="scientific">Wenzhouxiangella limi</name>
    <dbReference type="NCBI Taxonomy" id="2707351"/>
    <lineage>
        <taxon>Bacteria</taxon>
        <taxon>Pseudomonadati</taxon>
        <taxon>Pseudomonadota</taxon>
        <taxon>Gammaproteobacteria</taxon>
        <taxon>Chromatiales</taxon>
        <taxon>Wenzhouxiangellaceae</taxon>
        <taxon>Wenzhouxiangella</taxon>
    </lineage>
</organism>
<accession>A0A845V2T1</accession>
<reference evidence="2 3" key="1">
    <citation type="submission" date="2020-02" db="EMBL/GenBank/DDBJ databases">
        <authorList>
            <person name="Zhang X.-Y."/>
        </authorList>
    </citation>
    <scope>NUCLEOTIDE SEQUENCE [LARGE SCALE GENOMIC DNA]</scope>
    <source>
        <strain evidence="2 3">C33</strain>
    </source>
</reference>
<dbReference type="Proteomes" id="UP000484885">
    <property type="component" value="Unassembled WGS sequence"/>
</dbReference>
<comment type="caution">
    <text evidence="2">The sequence shown here is derived from an EMBL/GenBank/DDBJ whole genome shotgun (WGS) entry which is preliminary data.</text>
</comment>
<keyword evidence="3" id="KW-1185">Reference proteome</keyword>
<proteinExistence type="predicted"/>
<evidence type="ECO:0000256" key="1">
    <source>
        <dbReference type="SAM" id="MobiDB-lite"/>
    </source>
</evidence>
<feature type="compositionally biased region" description="Basic and acidic residues" evidence="1">
    <location>
        <begin position="56"/>
        <end position="75"/>
    </location>
</feature>
<name>A0A845V2T1_9GAMM</name>
<sequence length="94" mass="10020">MLPIARNNAFHVPHGLAALAAAVCLVLAFTSDFSQRQKQVLDAQADPAAWVATAADDPRPDITPKGDARPGDKMSSRSTTRWIPWFPGLRPGGG</sequence>
<evidence type="ECO:0000313" key="2">
    <source>
        <dbReference type="EMBL" id="NDY96912.1"/>
    </source>
</evidence>
<dbReference type="RefSeq" id="WP_164212298.1">
    <property type="nucleotide sequence ID" value="NZ_JAAGSC010000044.1"/>
</dbReference>
<dbReference type="EMBL" id="JAAGSC010000044">
    <property type="protein sequence ID" value="NDY96912.1"/>
    <property type="molecule type" value="Genomic_DNA"/>
</dbReference>